<name>A0A8C5SIP9_LATLA</name>
<keyword evidence="6" id="KW-1185">Reference proteome</keyword>
<keyword evidence="3" id="KW-0965">Cell junction</keyword>
<sequence length="223" mass="24452">SKSEWSGGERVKAAYLSGCSKEELVCCLHRKEAEKLAALVQCCWLIQGVNRQLQEHLHEICKLKAVNGQLQVENCKLRDLCCFLDEDLLKVKCLACHWQLFGNHAVQVLCNKVAGCLHKLASLEGLLTPLSPLHHTGAKVIGVSLWGWHLKHGSGGTLGKYSGFALQLSGFALLLHLRCRPCRHIGKVEKSQPCLSKPSQGGTTQLPELINVGGNIFQSGKWG</sequence>
<evidence type="ECO:0000313" key="6">
    <source>
        <dbReference type="Proteomes" id="UP000694406"/>
    </source>
</evidence>
<dbReference type="GO" id="GO:0045892">
    <property type="term" value="P:negative regulation of DNA-templated transcription"/>
    <property type="evidence" value="ECO:0007669"/>
    <property type="project" value="TreeGrafter"/>
</dbReference>
<dbReference type="GeneTree" id="ENSGT00940000162317"/>
<comment type="similarity">
    <text evidence="2">Belongs to the CCDC85 family.</text>
</comment>
<reference evidence="5" key="2">
    <citation type="submission" date="2025-09" db="UniProtKB">
        <authorList>
            <consortium name="Ensembl"/>
        </authorList>
    </citation>
    <scope>IDENTIFICATION</scope>
</reference>
<dbReference type="Ensembl" id="ENSLLTT00000018815.1">
    <property type="protein sequence ID" value="ENSLLTP00000018135.1"/>
    <property type="gene ID" value="ENSLLTG00000013741.1"/>
</dbReference>
<dbReference type="InterPro" id="IPR019359">
    <property type="entry name" value="CCDC85"/>
</dbReference>
<reference evidence="5" key="1">
    <citation type="submission" date="2025-08" db="UniProtKB">
        <authorList>
            <consortium name="Ensembl"/>
        </authorList>
    </citation>
    <scope>IDENTIFICATION</scope>
</reference>
<dbReference type="AlphaFoldDB" id="A0A8C5SIP9"/>
<dbReference type="Pfam" id="PF10226">
    <property type="entry name" value="CCDC85"/>
    <property type="match status" value="1"/>
</dbReference>
<accession>A0A8C5SIP9</accession>
<dbReference type="GO" id="GO:0005912">
    <property type="term" value="C:adherens junction"/>
    <property type="evidence" value="ECO:0007669"/>
    <property type="project" value="UniProtKB-SubCell"/>
</dbReference>
<evidence type="ECO:0000313" key="5">
    <source>
        <dbReference type="Ensembl" id="ENSLLTP00000018135.1"/>
    </source>
</evidence>
<dbReference type="Proteomes" id="UP000694406">
    <property type="component" value="Unplaced"/>
</dbReference>
<dbReference type="PANTHER" id="PTHR13546">
    <property type="entry name" value="RE60986P"/>
    <property type="match status" value="1"/>
</dbReference>
<dbReference type="PANTHER" id="PTHR13546:SF12">
    <property type="entry name" value="COILED-COIL DOMAIN-CONTAINING PROTEIN 85B"/>
    <property type="match status" value="1"/>
</dbReference>
<proteinExistence type="inferred from homology"/>
<evidence type="ECO:0000256" key="2">
    <source>
        <dbReference type="ARBA" id="ARBA00009052"/>
    </source>
</evidence>
<evidence type="ECO:0000256" key="3">
    <source>
        <dbReference type="ARBA" id="ARBA00022949"/>
    </source>
</evidence>
<dbReference type="GO" id="GO:0005634">
    <property type="term" value="C:nucleus"/>
    <property type="evidence" value="ECO:0007669"/>
    <property type="project" value="TreeGrafter"/>
</dbReference>
<organism evidence="5 6">
    <name type="scientific">Laticauda laticaudata</name>
    <name type="common">Blue-ringed sea krait</name>
    <name type="synonym">Blue-lipped sea krait</name>
    <dbReference type="NCBI Taxonomy" id="8630"/>
    <lineage>
        <taxon>Eukaryota</taxon>
        <taxon>Metazoa</taxon>
        <taxon>Chordata</taxon>
        <taxon>Craniata</taxon>
        <taxon>Vertebrata</taxon>
        <taxon>Euteleostomi</taxon>
        <taxon>Lepidosauria</taxon>
        <taxon>Squamata</taxon>
        <taxon>Bifurcata</taxon>
        <taxon>Unidentata</taxon>
        <taxon>Episquamata</taxon>
        <taxon>Toxicofera</taxon>
        <taxon>Serpentes</taxon>
        <taxon>Colubroidea</taxon>
        <taxon>Elapidae</taxon>
        <taxon>Laticaudinae</taxon>
        <taxon>Laticauda</taxon>
    </lineage>
</organism>
<keyword evidence="4" id="KW-0175">Coiled coil</keyword>
<evidence type="ECO:0000256" key="1">
    <source>
        <dbReference type="ARBA" id="ARBA00004536"/>
    </source>
</evidence>
<protein>
    <submittedName>
        <fullName evidence="5">Uncharacterized protein</fullName>
    </submittedName>
</protein>
<comment type="subcellular location">
    <subcellularLocation>
        <location evidence="1">Cell junction</location>
        <location evidence="1">Adherens junction</location>
    </subcellularLocation>
</comment>
<evidence type="ECO:0000256" key="4">
    <source>
        <dbReference type="ARBA" id="ARBA00023054"/>
    </source>
</evidence>